<sequence length="604" mass="69610">MTSRYGKCDFYSQRSRGKFTEKVSLTKDILLFVKGSGLYEPDMSWEETPRDLEMEFEASIMPVLMDCSRQRLRSLHMNLLRYGTNIDERITSKELTAALQETNIKLPNRAFQLIAEIYGDSKGIDFQKLYRTLEHAQKKTGRDSVLAKQLVGDRNLYNQMTAEARDLDFLKRVEEQMVKCSHYFDLEQYHAACLEEDINKTGKLTIEKMKELAHRHSLPIYGALLTNLLNRCDDEKNSTARYLLYIYSTQSIHVMHRLYKFTVVHRLYSDAKGMKEQMKKVRVKINVESSKRPSKAQEMFAGVITQAKGLHQVKEGHQRDESTSVSSVEAGKNQAMQLLERDPHVPTQTFTIQGQKIQLVIPLNMKLSNEHVVEPPNERLKLDWVYGYNGMKNNLHIVKSNELVYSTGHMVILRTYSQHSCKQRQYREHTAPITCLSVHSDGVRVASAQSNYMKTAAHIRLWNSDNLHTLSVFKDTKATSLNYTHLTFYLPEAGKQRVSTHSNLFLVGEEQDSSVNVSVWDIESKSKLACGPVDTKQLCSLSFNPCVPNAFVTLGKDHFQWWRIDQQCRTMTHHREPNFGMQLKGEVLPLLGPHTRWQSSHWGL</sequence>
<evidence type="ECO:0000313" key="4">
    <source>
        <dbReference type="EMBL" id="KAF6027470.1"/>
    </source>
</evidence>
<organism evidence="4 5">
    <name type="scientific">Bugula neritina</name>
    <name type="common">Brown bryozoan</name>
    <name type="synonym">Sertularia neritina</name>
    <dbReference type="NCBI Taxonomy" id="10212"/>
    <lineage>
        <taxon>Eukaryota</taxon>
        <taxon>Metazoa</taxon>
        <taxon>Spiralia</taxon>
        <taxon>Lophotrochozoa</taxon>
        <taxon>Bryozoa</taxon>
        <taxon>Gymnolaemata</taxon>
        <taxon>Cheilostomatida</taxon>
        <taxon>Flustrina</taxon>
        <taxon>Buguloidea</taxon>
        <taxon>Bugulidae</taxon>
        <taxon>Bugula</taxon>
    </lineage>
</organism>
<dbReference type="InterPro" id="IPR055439">
    <property type="entry name" value="Beta-prop_EML_1st"/>
</dbReference>
<evidence type="ECO:0000313" key="5">
    <source>
        <dbReference type="Proteomes" id="UP000593567"/>
    </source>
</evidence>
<proteinExistence type="predicted"/>
<dbReference type="SUPFAM" id="SSF47473">
    <property type="entry name" value="EF-hand"/>
    <property type="match status" value="1"/>
</dbReference>
<dbReference type="OrthoDB" id="47802at2759"/>
<keyword evidence="1" id="KW-0853">WD repeat</keyword>
<dbReference type="EMBL" id="VXIV02002088">
    <property type="protein sequence ID" value="KAF6027470.1"/>
    <property type="molecule type" value="Genomic_DNA"/>
</dbReference>
<keyword evidence="5" id="KW-1185">Reference proteome</keyword>
<reference evidence="4" key="1">
    <citation type="submission" date="2020-06" db="EMBL/GenBank/DDBJ databases">
        <title>Draft genome of Bugula neritina, a colonial animal packing powerful symbionts and potential medicines.</title>
        <authorList>
            <person name="Rayko M."/>
        </authorList>
    </citation>
    <scope>NUCLEOTIDE SEQUENCE [LARGE SCALE GENOMIC DNA]</scope>
    <source>
        <strain evidence="4">Kwan_BN1</strain>
    </source>
</reference>
<dbReference type="SUPFAM" id="SSF50978">
    <property type="entry name" value="WD40 repeat-like"/>
    <property type="match status" value="1"/>
</dbReference>
<dbReference type="Proteomes" id="UP000593567">
    <property type="component" value="Unassembled WGS sequence"/>
</dbReference>
<dbReference type="PANTHER" id="PTHR13720:SF33">
    <property type="entry name" value="HELP DOMAIN-CONTAINING PROTEIN"/>
    <property type="match status" value="1"/>
</dbReference>
<dbReference type="Pfam" id="PF03451">
    <property type="entry name" value="HELP"/>
    <property type="match status" value="1"/>
</dbReference>
<accession>A0A7J7JMC9</accession>
<dbReference type="PANTHER" id="PTHR13720">
    <property type="entry name" value="WD-40 REPEAT PROTEIN"/>
    <property type="match status" value="1"/>
</dbReference>
<name>A0A7J7JMC9_BUGNE</name>
<comment type="caution">
    <text evidence="4">The sequence shown here is derived from an EMBL/GenBank/DDBJ whole genome shotgun (WGS) entry which is preliminary data.</text>
</comment>
<dbReference type="InterPro" id="IPR036322">
    <property type="entry name" value="WD40_repeat_dom_sf"/>
</dbReference>
<dbReference type="AlphaFoldDB" id="A0A7J7JMC9"/>
<dbReference type="InterPro" id="IPR050630">
    <property type="entry name" value="WD_repeat_EMAP"/>
</dbReference>
<dbReference type="InterPro" id="IPR015943">
    <property type="entry name" value="WD40/YVTN_repeat-like_dom_sf"/>
</dbReference>
<dbReference type="Gene3D" id="2.130.10.10">
    <property type="entry name" value="YVTN repeat-like/Quinoprotein amine dehydrogenase"/>
    <property type="match status" value="1"/>
</dbReference>
<evidence type="ECO:0000256" key="1">
    <source>
        <dbReference type="ARBA" id="ARBA00022574"/>
    </source>
</evidence>
<dbReference type="InterPro" id="IPR011992">
    <property type="entry name" value="EF-hand-dom_pair"/>
</dbReference>
<dbReference type="InterPro" id="IPR005108">
    <property type="entry name" value="HELP"/>
</dbReference>
<gene>
    <name evidence="4" type="ORF">EB796_014232</name>
</gene>
<evidence type="ECO:0000259" key="3">
    <source>
        <dbReference type="Pfam" id="PF23409"/>
    </source>
</evidence>
<protein>
    <recommendedName>
        <fullName evidence="3">EML-like first beta-propeller domain-containing protein</fullName>
    </recommendedName>
</protein>
<feature type="domain" description="EML-like first beta-propeller" evidence="3">
    <location>
        <begin position="422"/>
        <end position="580"/>
    </location>
</feature>
<keyword evidence="2" id="KW-0677">Repeat</keyword>
<dbReference type="Pfam" id="PF23409">
    <property type="entry name" value="Beta-prop_EML"/>
    <property type="match status" value="1"/>
</dbReference>
<evidence type="ECO:0000256" key="2">
    <source>
        <dbReference type="ARBA" id="ARBA00022737"/>
    </source>
</evidence>